<accession>A0AAN5CIR0</accession>
<reference evidence="4" key="1">
    <citation type="submission" date="2022-10" db="EMBL/GenBank/DDBJ databases">
        <title>Genome assembly of Pristionchus species.</title>
        <authorList>
            <person name="Yoshida K."/>
            <person name="Sommer R.J."/>
        </authorList>
    </citation>
    <scope>NUCLEOTIDE SEQUENCE [LARGE SCALE GENOMIC DNA]</scope>
    <source>
        <strain evidence="4">RS5460</strain>
    </source>
</reference>
<keyword evidence="2" id="KW-0472">Membrane</keyword>
<dbReference type="EMBL" id="BTRK01000004">
    <property type="protein sequence ID" value="GMR45100.1"/>
    <property type="molecule type" value="Genomic_DNA"/>
</dbReference>
<keyword evidence="4" id="KW-1185">Reference proteome</keyword>
<feature type="transmembrane region" description="Helical" evidence="2">
    <location>
        <begin position="27"/>
        <end position="53"/>
    </location>
</feature>
<dbReference type="Pfam" id="PF03125">
    <property type="entry name" value="Sre"/>
    <property type="match status" value="1"/>
</dbReference>
<dbReference type="GO" id="GO:0016020">
    <property type="term" value="C:membrane"/>
    <property type="evidence" value="ECO:0007669"/>
    <property type="project" value="InterPro"/>
</dbReference>
<name>A0AAN5CIR0_9BILA</name>
<dbReference type="PANTHER" id="PTHR23128:SF132">
    <property type="entry name" value="SERPENTINE RECEPTOR, CLASS E (EPSILON)-RELATED"/>
    <property type="match status" value="1"/>
</dbReference>
<feature type="transmembrane region" description="Helical" evidence="2">
    <location>
        <begin position="101"/>
        <end position="123"/>
    </location>
</feature>
<dbReference type="InterPro" id="IPR004151">
    <property type="entry name" value="7TM_GPCR_serpentine_rcpt_Sre"/>
</dbReference>
<evidence type="ECO:0000313" key="4">
    <source>
        <dbReference type="Proteomes" id="UP001328107"/>
    </source>
</evidence>
<comment type="similarity">
    <text evidence="1">Belongs to the nematode receptor-like protein sre family.</text>
</comment>
<evidence type="ECO:0008006" key="5">
    <source>
        <dbReference type="Google" id="ProtNLM"/>
    </source>
</evidence>
<keyword evidence="2" id="KW-0812">Transmembrane</keyword>
<proteinExistence type="inferred from homology"/>
<keyword evidence="2" id="KW-1133">Transmembrane helix</keyword>
<dbReference type="Proteomes" id="UP001328107">
    <property type="component" value="Unassembled WGS sequence"/>
</dbReference>
<gene>
    <name evidence="3" type="ORF">PMAYCL1PPCAC_15295</name>
</gene>
<organism evidence="3 4">
    <name type="scientific">Pristionchus mayeri</name>
    <dbReference type="NCBI Taxonomy" id="1317129"/>
    <lineage>
        <taxon>Eukaryota</taxon>
        <taxon>Metazoa</taxon>
        <taxon>Ecdysozoa</taxon>
        <taxon>Nematoda</taxon>
        <taxon>Chromadorea</taxon>
        <taxon>Rhabditida</taxon>
        <taxon>Rhabditina</taxon>
        <taxon>Diplogasteromorpha</taxon>
        <taxon>Diplogasteroidea</taxon>
        <taxon>Neodiplogasteridae</taxon>
        <taxon>Pristionchus</taxon>
    </lineage>
</organism>
<feature type="transmembrane region" description="Helical" evidence="2">
    <location>
        <begin position="59"/>
        <end position="80"/>
    </location>
</feature>
<feature type="non-terminal residue" evidence="3">
    <location>
        <position position="138"/>
    </location>
</feature>
<feature type="non-terminal residue" evidence="3">
    <location>
        <position position="1"/>
    </location>
</feature>
<dbReference type="AlphaFoldDB" id="A0AAN5CIR0"/>
<evidence type="ECO:0000313" key="3">
    <source>
        <dbReference type="EMBL" id="GMR45100.1"/>
    </source>
</evidence>
<comment type="caution">
    <text evidence="3">The sequence shown here is derived from an EMBL/GenBank/DDBJ whole genome shotgun (WGS) entry which is preliminary data.</text>
</comment>
<evidence type="ECO:0000256" key="1">
    <source>
        <dbReference type="ARBA" id="ARBA00006803"/>
    </source>
</evidence>
<dbReference type="GO" id="GO:0007606">
    <property type="term" value="P:sensory perception of chemical stimulus"/>
    <property type="evidence" value="ECO:0007669"/>
    <property type="project" value="InterPro"/>
</dbReference>
<protein>
    <recommendedName>
        <fullName evidence="5">G protein-coupled receptor</fullName>
    </recommendedName>
</protein>
<evidence type="ECO:0000256" key="2">
    <source>
        <dbReference type="SAM" id="Phobius"/>
    </source>
</evidence>
<dbReference type="PANTHER" id="PTHR23128">
    <property type="entry name" value="SERPENTINE RECEPTOR, CLASS E (EPSILON)-RELATED"/>
    <property type="match status" value="1"/>
</dbReference>
<sequence length="138" mass="15592">AISILLFEYVVWKSNALHVNMKILNTYAILVLGGINMLTRVFFVIIELGAIHFEDLADLIVPVHLVKYSAWLGIYHYVVYSTAERYAAFHYAADYENKRRIWISAVLILMNTLITVPIALLMIQDILNGAAYSAAVCV</sequence>